<evidence type="ECO:0000313" key="3">
    <source>
        <dbReference type="Proteomes" id="UP000004095"/>
    </source>
</evidence>
<dbReference type="eggNOG" id="ENOG502Z869">
    <property type="taxonomic scope" value="Bacteria"/>
</dbReference>
<evidence type="ECO:0000313" key="2">
    <source>
        <dbReference type="EMBL" id="EAY30413.1"/>
    </source>
</evidence>
<name>A1ZHE4_MICM2</name>
<feature type="region of interest" description="Disordered" evidence="1">
    <location>
        <begin position="1678"/>
        <end position="1789"/>
    </location>
</feature>
<feature type="compositionally biased region" description="Basic and acidic residues" evidence="1">
    <location>
        <begin position="1679"/>
        <end position="1778"/>
    </location>
</feature>
<protein>
    <submittedName>
        <fullName evidence="2">Uncharacterized protein</fullName>
    </submittedName>
</protein>
<organism evidence="2 3">
    <name type="scientific">Microscilla marina ATCC 23134</name>
    <dbReference type="NCBI Taxonomy" id="313606"/>
    <lineage>
        <taxon>Bacteria</taxon>
        <taxon>Pseudomonadati</taxon>
        <taxon>Bacteroidota</taxon>
        <taxon>Cytophagia</taxon>
        <taxon>Cytophagales</taxon>
        <taxon>Microscillaceae</taxon>
        <taxon>Microscilla</taxon>
    </lineage>
</organism>
<dbReference type="EMBL" id="AAWS01000007">
    <property type="protein sequence ID" value="EAY30413.1"/>
    <property type="molecule type" value="Genomic_DNA"/>
</dbReference>
<feature type="compositionally biased region" description="Basic residues" evidence="1">
    <location>
        <begin position="1779"/>
        <end position="1789"/>
    </location>
</feature>
<accession>A1ZHE4</accession>
<gene>
    <name evidence="2" type="ORF">M23134_08242</name>
</gene>
<dbReference type="OrthoDB" id="1465441at2"/>
<dbReference type="Proteomes" id="UP000004095">
    <property type="component" value="Unassembled WGS sequence"/>
</dbReference>
<dbReference type="RefSeq" id="WP_002695434.1">
    <property type="nucleotide sequence ID" value="NZ_AAWS01000007.1"/>
</dbReference>
<sequence>MKLLQTSLLVVFLLGISFISKAQRYKFPKEEEKFIGFVAKELKKAKAEYSKRVGEAFSAIWNGTAAMAGAKLTASQKQKIIAISKKMARKRFMMNREYTKFYGMLANGITTHHIASSLDDILDVTEKVVSKLGTREISLYFKNLHTFFIYQKQGVYTLYGTRFNSLLGMDGKFSISFVANDTQSEAITKKYMDVSSADTDPAYIKGPVIELTSINLVFKTPFDSLAVRKTDGAFMITKNRFLGNGGTFDWESLNLDPTKVYCKLGYYNMNVARPILKSADVSFYYLSLFKTPLKGDFEFQSQRRRNNYVANFPRFISAKNDITMPNIGGDLAVKGAFTLIGNRVYSSAARNGDLARFWGKKKIDPDSDEEEVSFLALAKKFQIFHDGAVKDKSIYRKNLGADSLSTLRARQAVLSMYLGLDSLYHPKLGVRYSKEKHQIDFIRDRSHRHVPFLNNHHRFFIHADIMQFDVEKDTMDFYMLGGQGIRPASFESFDFHNQERYTRMIGTFPFHPLKLFTAYAKRNAQVATDEDGNEIKYFYIKDITEYSGRSEGTMKAVANFLHEKGYINYNDVTGKIVLGYRIQHNTTTDAFLKSVDRIKKGHNNSRDSTNYVQYDHDNMFIVSLMDTKDTSNSREIRINKKDTSYTVKVSRNAARIPNASLHRTNREMLIRGIETFPVSDSLNVNIKPYNKQVKVYANRAVQMEHGEITVGNFRFIGKEFFFLYETFTLEMPRIDSVLFVLKDTISKEESEYGSEIRFGAGTMQINDAKNKSGRKKGKIFEGMNEGKTYEQFPQLSIPEGGVVYFRTNYRKNFAYDSTTVFEIDKPLEMDSLTSKVPSFKGVFKSKMFPDIKEQMIPLPDKKLGFRHKPPAGGYPLYPNHDKVKNVHIKFNSDLTMTAEGLYGGGVIKYLTTTVSSPEFFFMPDSTTSENSNFTVGKGKMNGAEFANAQGKTAQLNWVVTADSMVFNNSRELEKAGEILSKKDFKQKYREKLFKVYDNNDAIALRGDIIVKNSGLYAAGEAIRRDFRIISFEEPFKFNINSFKGYKNNIEINSEQRDPFEYNASFYTDSPALLQGNFVDVDFDLMKGEAVIKPYPEYADIEDYYPFVFPYAQYKTSIKEALWSLKDETIAMKGDSTSTFTSTIFGGGEINDERDLTFNATNAFYDIKNLSMQLDGIPYIVSADAKIYPNEGKATVLKNAEMQTLKEARLVIDTLNGYHRLFDGEINIRSRMEFAGQATYQFINVIKDTFNIKFDEFKLTDADEIKGVNPAEKKLAEQRRKKGQIVPKHTISQGKVTEEDKFYLTTRILYKGNVKMYADRKPLELDGFIKLDLKSRRDLDNWLPYKSDKGDSVVLDIKKRIKVGKGVYLTSGLHFTHDGDDLYTTFLSPSLHKDDIEVFLAFGNLSYNPAINEFKIEPKEKTERKSFAGNTLIFDDSKSTVYMEGKFGIMDKHNSKYLNSSGAAHIDMRDSTFRLDMFTTVDLPIPPKAMAAMAKNVETVKEINRRGLNESDTLFYRVAELVGDKDIKHYLAKATKVSEPLPFSQISKTLQKPIVLSEVPLKWSKEYHTFHSHGKIGLMSILDKEFNTEVDGFFEIRKNPNGDAFSIYLQVSPSVWYFIDLDQDQLMLLSSDEAFNAEIEARAKPGGKGKFGMELAEIDQKEGFLQKFQEVYGQSINQSEEVKKEEKKDDDKKKGDDKKSDDKKGDDKKKSDDKKGDDKKGDDKKKSDDKKGDDKKKSDDKKGDDKKKSDDKKGDDKKGDDKKKSDDKKGDDKKKSDDKKKKKKKKNDGF</sequence>
<evidence type="ECO:0000256" key="1">
    <source>
        <dbReference type="SAM" id="MobiDB-lite"/>
    </source>
</evidence>
<proteinExistence type="predicted"/>
<reference evidence="2 3" key="1">
    <citation type="submission" date="2007-01" db="EMBL/GenBank/DDBJ databases">
        <authorList>
            <person name="Haygood M."/>
            <person name="Podell S."/>
            <person name="Anderson C."/>
            <person name="Hopkinson B."/>
            <person name="Roe K."/>
            <person name="Barbeau K."/>
            <person name="Gaasterland T."/>
            <person name="Ferriera S."/>
            <person name="Johnson J."/>
            <person name="Kravitz S."/>
            <person name="Beeson K."/>
            <person name="Sutton G."/>
            <person name="Rogers Y.-H."/>
            <person name="Friedman R."/>
            <person name="Frazier M."/>
            <person name="Venter J.C."/>
        </authorList>
    </citation>
    <scope>NUCLEOTIDE SEQUENCE [LARGE SCALE GENOMIC DNA]</scope>
    <source>
        <strain evidence="2 3">ATCC 23134</strain>
    </source>
</reference>
<keyword evidence="3" id="KW-1185">Reference proteome</keyword>
<comment type="caution">
    <text evidence="2">The sequence shown here is derived from an EMBL/GenBank/DDBJ whole genome shotgun (WGS) entry which is preliminary data.</text>
</comment>